<evidence type="ECO:0000256" key="1">
    <source>
        <dbReference type="ARBA" id="ARBA00006432"/>
    </source>
</evidence>
<dbReference type="Gene3D" id="3.40.50.12780">
    <property type="entry name" value="N-terminal domain of ligase-like"/>
    <property type="match status" value="1"/>
</dbReference>
<feature type="domain" description="AMP-dependent synthetase/ligase" evidence="2">
    <location>
        <begin position="39"/>
        <end position="420"/>
    </location>
</feature>
<evidence type="ECO:0000259" key="2">
    <source>
        <dbReference type="Pfam" id="PF00501"/>
    </source>
</evidence>
<dbReference type="InterPro" id="IPR042099">
    <property type="entry name" value="ANL_N_sf"/>
</dbReference>
<organism evidence="4 5">
    <name type="scientific">Psilocybe cf. subviscida</name>
    <dbReference type="NCBI Taxonomy" id="2480587"/>
    <lineage>
        <taxon>Eukaryota</taxon>
        <taxon>Fungi</taxon>
        <taxon>Dikarya</taxon>
        <taxon>Basidiomycota</taxon>
        <taxon>Agaricomycotina</taxon>
        <taxon>Agaricomycetes</taxon>
        <taxon>Agaricomycetidae</taxon>
        <taxon>Agaricales</taxon>
        <taxon>Agaricineae</taxon>
        <taxon>Strophariaceae</taxon>
        <taxon>Psilocybe</taxon>
    </lineage>
</organism>
<dbReference type="PROSITE" id="PS00455">
    <property type="entry name" value="AMP_BINDING"/>
    <property type="match status" value="1"/>
</dbReference>
<protein>
    <recommendedName>
        <fullName evidence="6">Acetyl-CoA synthetase-like protein</fullName>
    </recommendedName>
</protein>
<comment type="caution">
    <text evidence="4">The sequence shown here is derived from an EMBL/GenBank/DDBJ whole genome shotgun (WGS) entry which is preliminary data.</text>
</comment>
<dbReference type="FunFam" id="3.30.300.30:FF:000007">
    <property type="entry name" value="4-coumarate--CoA ligase 2"/>
    <property type="match status" value="1"/>
</dbReference>
<dbReference type="Gene3D" id="3.30.300.30">
    <property type="match status" value="1"/>
</dbReference>
<dbReference type="PANTHER" id="PTHR24096">
    <property type="entry name" value="LONG-CHAIN-FATTY-ACID--COA LIGASE"/>
    <property type="match status" value="1"/>
</dbReference>
<dbReference type="Pfam" id="PF13193">
    <property type="entry name" value="AMP-binding_C"/>
    <property type="match status" value="1"/>
</dbReference>
<name>A0A8H5EWX1_9AGAR</name>
<evidence type="ECO:0000313" key="5">
    <source>
        <dbReference type="Proteomes" id="UP000567179"/>
    </source>
</evidence>
<reference evidence="4 5" key="1">
    <citation type="journal article" date="2020" name="ISME J.">
        <title>Uncovering the hidden diversity of litter-decomposition mechanisms in mushroom-forming fungi.</title>
        <authorList>
            <person name="Floudas D."/>
            <person name="Bentzer J."/>
            <person name="Ahren D."/>
            <person name="Johansson T."/>
            <person name="Persson P."/>
            <person name="Tunlid A."/>
        </authorList>
    </citation>
    <scope>NUCLEOTIDE SEQUENCE [LARGE SCALE GENOMIC DNA]</scope>
    <source>
        <strain evidence="4 5">CBS 101986</strain>
    </source>
</reference>
<dbReference type="InterPro" id="IPR025110">
    <property type="entry name" value="AMP-bd_C"/>
</dbReference>
<dbReference type="AlphaFoldDB" id="A0A8H5EWX1"/>
<dbReference type="InterPro" id="IPR000873">
    <property type="entry name" value="AMP-dep_synth/lig_dom"/>
</dbReference>
<evidence type="ECO:0000313" key="4">
    <source>
        <dbReference type="EMBL" id="KAF5315297.1"/>
    </source>
</evidence>
<gene>
    <name evidence="4" type="ORF">D9619_007428</name>
</gene>
<dbReference type="Proteomes" id="UP000567179">
    <property type="component" value="Unassembled WGS sequence"/>
</dbReference>
<dbReference type="EMBL" id="JAACJJ010000043">
    <property type="protein sequence ID" value="KAF5315297.1"/>
    <property type="molecule type" value="Genomic_DNA"/>
</dbReference>
<dbReference type="Pfam" id="PF00501">
    <property type="entry name" value="AMP-binding"/>
    <property type="match status" value="1"/>
</dbReference>
<dbReference type="GO" id="GO:0016405">
    <property type="term" value="F:CoA-ligase activity"/>
    <property type="evidence" value="ECO:0007669"/>
    <property type="project" value="TreeGrafter"/>
</dbReference>
<feature type="domain" description="AMP-binding enzyme C-terminal" evidence="3">
    <location>
        <begin position="470"/>
        <end position="554"/>
    </location>
</feature>
<proteinExistence type="inferred from homology"/>
<evidence type="ECO:0008006" key="6">
    <source>
        <dbReference type="Google" id="ProtNLM"/>
    </source>
</evidence>
<sequence>MFDVHIGDDQPMPQIPDNLTLAQFMLDHDHDIRPARGRVPALIDDITGERVSLEKLRLRTRYLANALFSEFGIGKDDTVMILSPNHINHPVALWAIHRLGGTVTCSNPQLKADEVTYQLHLAKVTFMIVHSSALQLGLEAASAVGLPMHRIILLDSVPPSSRILRRFQSVQDLILMGEQLPRKCRQFVLRAGEGKTKVALLCWSSGTTGKPKAVAISHHALIANILQMAAHNQVGKPPVRREGRSHRVGDIALGALPFFHNAGLVIGLHLVVFCGMTLVIPPKFDTFPDMLDTIVRHKVCHLFLVPPHAVAFCKHPAVIKGNYSRVKYVMIGAAPVSREMQENMYEIFPDAQIGQAYGLTETVCTLAMIAPSQRYGPLGSGGRLLPGIKAIVVKEDGSLARHGETGELVVKSPATALRYLNNPQATEETFRDGWVHTGDEVMLSCEQEIFIIDRLKELIKVQGFQVAPAELEGCLLSHPSVADACVVGTPDDYSGEAPLAFVVLTATAATNDLAQLSYLRDSIIKHVANRKAPYKRLKGGVRFVDAIPKTGSGKLMRRVLREQARQKILSDDTPPHLSAKL</sequence>
<dbReference type="OrthoDB" id="6509636at2759"/>
<dbReference type="InterPro" id="IPR045851">
    <property type="entry name" value="AMP-bd_C_sf"/>
</dbReference>
<dbReference type="PANTHER" id="PTHR24096:SF422">
    <property type="entry name" value="BCDNA.GH02901"/>
    <property type="match status" value="1"/>
</dbReference>
<keyword evidence="5" id="KW-1185">Reference proteome</keyword>
<dbReference type="InterPro" id="IPR020845">
    <property type="entry name" value="AMP-binding_CS"/>
</dbReference>
<evidence type="ECO:0000259" key="3">
    <source>
        <dbReference type="Pfam" id="PF13193"/>
    </source>
</evidence>
<accession>A0A8H5EWX1</accession>
<dbReference type="SUPFAM" id="SSF56801">
    <property type="entry name" value="Acetyl-CoA synthetase-like"/>
    <property type="match status" value="1"/>
</dbReference>
<comment type="similarity">
    <text evidence="1">Belongs to the ATP-dependent AMP-binding enzyme family.</text>
</comment>